<evidence type="ECO:0000313" key="7">
    <source>
        <dbReference type="EMBL" id="AXA36947.1"/>
    </source>
</evidence>
<keyword evidence="5 6" id="KW-0326">Glycosidase</keyword>
<accession>A0A2Z4Y6T3</accession>
<dbReference type="EMBL" id="CP030759">
    <property type="protein sequence ID" value="AXA36947.1"/>
    <property type="molecule type" value="Genomic_DNA"/>
</dbReference>
<dbReference type="GO" id="GO:0046872">
    <property type="term" value="F:metal ion binding"/>
    <property type="evidence" value="ECO:0007669"/>
    <property type="project" value="UniProtKB-KW"/>
</dbReference>
<keyword evidence="1 6" id="KW-0479">Metal-binding</keyword>
<keyword evidence="2 6" id="KW-0378">Hydrolase</keyword>
<evidence type="ECO:0000256" key="4">
    <source>
        <dbReference type="ARBA" id="ARBA00023239"/>
    </source>
</evidence>
<comment type="catalytic activity">
    <reaction evidence="6">
        <text>D-ribose 5-phosphate + uracil = psi-UMP + H2O</text>
        <dbReference type="Rhea" id="RHEA:18337"/>
        <dbReference type="ChEBI" id="CHEBI:15377"/>
        <dbReference type="ChEBI" id="CHEBI:17568"/>
        <dbReference type="ChEBI" id="CHEBI:58380"/>
        <dbReference type="ChEBI" id="CHEBI:78346"/>
        <dbReference type="EC" id="4.2.1.70"/>
    </reaction>
</comment>
<dbReference type="SUPFAM" id="SSF110581">
    <property type="entry name" value="Indigoidine synthase A-like"/>
    <property type="match status" value="1"/>
</dbReference>
<feature type="active site" description="Nucleophile" evidence="6">
    <location>
        <position position="170"/>
    </location>
</feature>
<keyword evidence="4 6" id="KW-0456">Lyase</keyword>
<feature type="binding site" evidence="6">
    <location>
        <position position="117"/>
    </location>
    <ligand>
        <name>substrate</name>
    </ligand>
</feature>
<organism evidence="7 8">
    <name type="scientific">Sumerlaea chitinivorans</name>
    <dbReference type="NCBI Taxonomy" id="2250252"/>
    <lineage>
        <taxon>Bacteria</taxon>
        <taxon>Candidatus Sumerlaeota</taxon>
        <taxon>Candidatus Sumerlaeia</taxon>
        <taxon>Candidatus Sumerlaeales</taxon>
        <taxon>Candidatus Sumerlaeaceae</taxon>
        <taxon>Candidatus Sumerlaea</taxon>
    </lineage>
</organism>
<dbReference type="HAMAP" id="MF_01876">
    <property type="entry name" value="PsiMP_glycosidase"/>
    <property type="match status" value="1"/>
</dbReference>
<dbReference type="AlphaFoldDB" id="A0A2Z4Y6T3"/>
<dbReference type="GO" id="GO:0004730">
    <property type="term" value="F:pseudouridylate synthase activity"/>
    <property type="evidence" value="ECO:0007669"/>
    <property type="project" value="UniProtKB-UniRule"/>
</dbReference>
<reference evidence="7 8" key="1">
    <citation type="submission" date="2018-05" db="EMBL/GenBank/DDBJ databases">
        <title>A metagenomic window into the 2 km-deep terrestrial subsurface aquifer revealed taxonomically and functionally diverse microbial community comprising novel uncultured bacterial lineages.</title>
        <authorList>
            <person name="Kadnikov V.V."/>
            <person name="Mardanov A.V."/>
            <person name="Beletsky A.V."/>
            <person name="Banks D."/>
            <person name="Pimenov N.V."/>
            <person name="Frank Y.A."/>
            <person name="Karnachuk O.V."/>
            <person name="Ravin N.V."/>
        </authorList>
    </citation>
    <scope>NUCLEOTIDE SEQUENCE [LARGE SCALE GENOMIC DNA]</scope>
    <source>
        <strain evidence="7">BY</strain>
    </source>
</reference>
<evidence type="ECO:0000256" key="2">
    <source>
        <dbReference type="ARBA" id="ARBA00022801"/>
    </source>
</evidence>
<evidence type="ECO:0000256" key="6">
    <source>
        <dbReference type="HAMAP-Rule" id="MF_01876"/>
    </source>
</evidence>
<protein>
    <recommendedName>
        <fullName evidence="6">Pseudouridine-5'-phosphate glycosidase</fullName>
        <shortName evidence="6">PsiMP glycosidase</shortName>
        <ecNumber evidence="6">4.2.1.70</ecNumber>
    </recommendedName>
</protein>
<feature type="binding site" evidence="6">
    <location>
        <position position="97"/>
    </location>
    <ligand>
        <name>substrate</name>
    </ligand>
</feature>
<dbReference type="GO" id="GO:0005737">
    <property type="term" value="C:cytoplasm"/>
    <property type="evidence" value="ECO:0007669"/>
    <property type="project" value="TreeGrafter"/>
</dbReference>
<evidence type="ECO:0000256" key="3">
    <source>
        <dbReference type="ARBA" id="ARBA00023211"/>
    </source>
</evidence>
<evidence type="ECO:0000256" key="5">
    <source>
        <dbReference type="ARBA" id="ARBA00023295"/>
    </source>
</evidence>
<dbReference type="InterPro" id="IPR022830">
    <property type="entry name" value="Indigdn_synthA-like"/>
</dbReference>
<proteinExistence type="inferred from homology"/>
<dbReference type="PANTHER" id="PTHR42909">
    <property type="entry name" value="ZGC:136858"/>
    <property type="match status" value="1"/>
</dbReference>
<sequence>MTQFPAPSGHSKYPLEASPEVAYALGRGAPIVAFETTILSFGLPAPLNEEVGKLCEATARKHGATPATVAIVDGRVRVGLDAATLQFFCSRDPSIVKVNLQNFAAVLASGQAGALTVAASMRACSMAGIRVFATGGIGGVHRGFEQTLDISSDLTALATYPVAVVCAGAKSILHIGATLEVLETLGVPVVGYQTQRFPLFFSRESEYKLEIAFDSIDDIARFVQTHFACDGRGVLVVTPVPEAFAVEREALDSWIESALADAAQAGITGKQVTPFLLERLEHLSNGRTLAANRALIENNASVAAQLAVALASRRGSFHP</sequence>
<feature type="active site" description="Proton donor" evidence="6">
    <location>
        <position position="35"/>
    </location>
</feature>
<dbReference type="Proteomes" id="UP000262583">
    <property type="component" value="Chromosome"/>
</dbReference>
<name>A0A2Z4Y6T3_SUMC1</name>
<comment type="function">
    <text evidence="6">Catalyzes the reversible cleavage of pseudouridine 5'-phosphate (PsiMP) to ribose 5-phosphate and uracil. Functions biologically in the cleavage direction, as part of a pseudouridine degradation pathway.</text>
</comment>
<evidence type="ECO:0000256" key="1">
    <source>
        <dbReference type="ARBA" id="ARBA00022723"/>
    </source>
</evidence>
<comment type="subunit">
    <text evidence="6">Homotrimer.</text>
</comment>
<evidence type="ECO:0000313" key="8">
    <source>
        <dbReference type="Proteomes" id="UP000262583"/>
    </source>
</evidence>
<gene>
    <name evidence="6" type="primary">psuG</name>
    <name evidence="7" type="ORF">BRCON_2170</name>
</gene>
<dbReference type="GO" id="GO:0046113">
    <property type="term" value="P:nucleobase catabolic process"/>
    <property type="evidence" value="ECO:0007669"/>
    <property type="project" value="UniProtKB-UniRule"/>
</dbReference>
<dbReference type="Gene3D" id="3.40.1790.10">
    <property type="entry name" value="Indigoidine synthase domain"/>
    <property type="match status" value="1"/>
</dbReference>
<comment type="similarity">
    <text evidence="6">Belongs to the pseudouridine-5'-phosphate glycosidase family.</text>
</comment>
<dbReference type="PANTHER" id="PTHR42909:SF1">
    <property type="entry name" value="CARBOHYDRATE KINASE PFKB DOMAIN-CONTAINING PROTEIN"/>
    <property type="match status" value="1"/>
</dbReference>
<dbReference type="InterPro" id="IPR007342">
    <property type="entry name" value="PsuG"/>
</dbReference>
<feature type="binding site" evidence="6">
    <location>
        <position position="149"/>
    </location>
    <ligand>
        <name>Mn(2+)</name>
        <dbReference type="ChEBI" id="CHEBI:29035"/>
    </ligand>
</feature>
<comment type="cofactor">
    <cofactor evidence="6">
        <name>Mn(2+)</name>
        <dbReference type="ChEBI" id="CHEBI:29035"/>
    </cofactor>
    <text evidence="6">Binds 1 Mn(2+) ion per subunit.</text>
</comment>
<dbReference type="GO" id="GO:0016798">
    <property type="term" value="F:hydrolase activity, acting on glycosyl bonds"/>
    <property type="evidence" value="ECO:0007669"/>
    <property type="project" value="UniProtKB-KW"/>
</dbReference>
<dbReference type="Pfam" id="PF04227">
    <property type="entry name" value="Indigoidine_A"/>
    <property type="match status" value="1"/>
</dbReference>
<feature type="binding site" evidence="6">
    <location>
        <begin position="151"/>
        <end position="153"/>
    </location>
    <ligand>
        <name>substrate</name>
    </ligand>
</feature>
<keyword evidence="3 6" id="KW-0464">Manganese</keyword>
<dbReference type="KEGG" id="schv:BRCON_2170"/>
<dbReference type="EC" id="4.2.1.70" evidence="6"/>